<organism evidence="1 2">
    <name type="scientific">Salegentibacter maritimus</name>
    <dbReference type="NCBI Taxonomy" id="2794347"/>
    <lineage>
        <taxon>Bacteria</taxon>
        <taxon>Pseudomonadati</taxon>
        <taxon>Bacteroidota</taxon>
        <taxon>Flavobacteriia</taxon>
        <taxon>Flavobacteriales</taxon>
        <taxon>Flavobacteriaceae</taxon>
        <taxon>Salegentibacter</taxon>
    </lineage>
</organism>
<gene>
    <name evidence="1" type="ORF">I6U50_09645</name>
</gene>
<keyword evidence="2" id="KW-1185">Reference proteome</keyword>
<dbReference type="Proteomes" id="UP000635665">
    <property type="component" value="Unassembled WGS sequence"/>
</dbReference>
<proteinExistence type="predicted"/>
<dbReference type="Pfam" id="PF14054">
    <property type="entry name" value="DUF4249"/>
    <property type="match status" value="1"/>
</dbReference>
<dbReference type="PROSITE" id="PS51257">
    <property type="entry name" value="PROKAR_LIPOPROTEIN"/>
    <property type="match status" value="1"/>
</dbReference>
<dbReference type="EMBL" id="JAEHNY010000007">
    <property type="protein sequence ID" value="MBI6120284.1"/>
    <property type="molecule type" value="Genomic_DNA"/>
</dbReference>
<protein>
    <submittedName>
        <fullName evidence="1">DUF4249 domain-containing protein</fullName>
    </submittedName>
</protein>
<accession>A0ABS0TGU3</accession>
<name>A0ABS0TGU3_9FLAO</name>
<dbReference type="InterPro" id="IPR025345">
    <property type="entry name" value="DUF4249"/>
</dbReference>
<sequence length="393" mass="44391">MRSYAIKYIVVFSLLISVFGCVEPFDIETENLESALVIEATITNEYKKQEIKLSRTYALGDEGPNPESGAQVKVVNLSGDLYQFQEEEPGVYRSSQEFSAENNSSSYQLEVITSDGKTYASEPVKLDASSEIMEMDIVKSIQPINGVEKEGLALTVNSGENDSKFYRYTYQETYEFRSLYRIPFKFILENGVIDTAPKTEEEYLCYVTRDSESIIISSSSNIVNEAVSDFPVRFLSKENPAISYRYSLLVKQYSLSREAYTFYEVLNELSGSESLFSQNQPGFVNGNVFSVDNPNEKVLGYFSVSAVDSHRVFFNFTDFYDRTERPPYPYNCTITRPEYPVLLNAVENDAVSLISQANGGADSEGMGPYRVVPKPCVDCRVFGVNVKPDFWED</sequence>
<dbReference type="RefSeq" id="WP_198638687.1">
    <property type="nucleotide sequence ID" value="NZ_JAEHNY010000007.1"/>
</dbReference>
<evidence type="ECO:0000313" key="2">
    <source>
        <dbReference type="Proteomes" id="UP000635665"/>
    </source>
</evidence>
<evidence type="ECO:0000313" key="1">
    <source>
        <dbReference type="EMBL" id="MBI6120284.1"/>
    </source>
</evidence>
<reference evidence="1 2" key="1">
    <citation type="submission" date="2020-12" db="EMBL/GenBank/DDBJ databases">
        <title>Salegentibacter orientalis sp. nov., isolated from costal sediment.</title>
        <authorList>
            <person name="Lian F.-B."/>
        </authorList>
    </citation>
    <scope>NUCLEOTIDE SEQUENCE [LARGE SCALE GENOMIC DNA]</scope>
    <source>
        <strain evidence="1 2">F60176</strain>
    </source>
</reference>
<comment type="caution">
    <text evidence="1">The sequence shown here is derived from an EMBL/GenBank/DDBJ whole genome shotgun (WGS) entry which is preliminary data.</text>
</comment>